<reference evidence="7 8" key="1">
    <citation type="submission" date="2024-09" db="EMBL/GenBank/DDBJ databases">
        <authorList>
            <person name="Sun Q."/>
            <person name="Mori K."/>
        </authorList>
    </citation>
    <scope>NUCLEOTIDE SEQUENCE [LARGE SCALE GENOMIC DNA]</scope>
    <source>
        <strain evidence="7 8">JCM 3307</strain>
    </source>
</reference>
<dbReference type="EMBL" id="JBHMCA010000018">
    <property type="protein sequence ID" value="MFB9442775.1"/>
    <property type="molecule type" value="Genomic_DNA"/>
</dbReference>
<evidence type="ECO:0000256" key="4">
    <source>
        <dbReference type="ARBA" id="ARBA00023295"/>
    </source>
</evidence>
<dbReference type="Proteomes" id="UP001589608">
    <property type="component" value="Unassembled WGS sequence"/>
</dbReference>
<evidence type="ECO:0000313" key="7">
    <source>
        <dbReference type="EMBL" id="MFB9442775.1"/>
    </source>
</evidence>
<name>A0ABV5M1P8_9ACTN</name>
<feature type="domain" description="Glycosyl hydrolase family 36 N-terminal" evidence="6">
    <location>
        <begin position="39"/>
        <end position="265"/>
    </location>
</feature>
<dbReference type="PANTHER" id="PTHR43053:SF3">
    <property type="entry name" value="ALPHA-GALACTOSIDASE C-RELATED"/>
    <property type="match status" value="1"/>
</dbReference>
<dbReference type="RefSeq" id="WP_223103085.1">
    <property type="nucleotide sequence ID" value="NZ_CP061913.1"/>
</dbReference>
<dbReference type="Gene3D" id="2.60.40.1180">
    <property type="entry name" value="Golgi alpha-mannosidase II"/>
    <property type="match status" value="1"/>
</dbReference>
<dbReference type="Pfam" id="PF02065">
    <property type="entry name" value="Melibiase"/>
    <property type="match status" value="1"/>
</dbReference>
<dbReference type="InterPro" id="IPR050985">
    <property type="entry name" value="Alpha-glycosidase_related"/>
</dbReference>
<keyword evidence="8" id="KW-1185">Reference proteome</keyword>
<dbReference type="Pfam" id="PF16875">
    <property type="entry name" value="Glyco_hydro_36N"/>
    <property type="match status" value="1"/>
</dbReference>
<dbReference type="InterPro" id="IPR002252">
    <property type="entry name" value="Glyco_hydro_36"/>
</dbReference>
<dbReference type="PANTHER" id="PTHR43053">
    <property type="entry name" value="GLYCOSIDASE FAMILY 31"/>
    <property type="match status" value="1"/>
</dbReference>
<dbReference type="Gene3D" id="2.70.98.60">
    <property type="entry name" value="alpha-galactosidase from lactobacil brevis"/>
    <property type="match status" value="1"/>
</dbReference>
<keyword evidence="4 5" id="KW-0326">Glycosidase</keyword>
<dbReference type="PRINTS" id="PR00743">
    <property type="entry name" value="GLHYDRLASE36"/>
</dbReference>
<evidence type="ECO:0000256" key="3">
    <source>
        <dbReference type="ARBA" id="ARBA00022801"/>
    </source>
</evidence>
<organism evidence="7 8">
    <name type="scientific">Dactylosporangium vinaceum</name>
    <dbReference type="NCBI Taxonomy" id="53362"/>
    <lineage>
        <taxon>Bacteria</taxon>
        <taxon>Bacillati</taxon>
        <taxon>Actinomycetota</taxon>
        <taxon>Actinomycetes</taxon>
        <taxon>Micromonosporales</taxon>
        <taxon>Micromonosporaceae</taxon>
        <taxon>Dactylosporangium</taxon>
    </lineage>
</organism>
<gene>
    <name evidence="7" type="ORF">ACFFTR_06720</name>
</gene>
<dbReference type="Gene3D" id="3.20.20.70">
    <property type="entry name" value="Aldolase class I"/>
    <property type="match status" value="1"/>
</dbReference>
<comment type="catalytic activity">
    <reaction evidence="1 5">
        <text>Hydrolysis of terminal, non-reducing alpha-D-galactose residues in alpha-D-galactosides, including galactose oligosaccharides, galactomannans and galactolipids.</text>
        <dbReference type="EC" id="3.2.1.22"/>
    </reaction>
</comment>
<keyword evidence="3 5" id="KW-0378">Hydrolase</keyword>
<dbReference type="EC" id="3.2.1.22" evidence="2 5"/>
<protein>
    <recommendedName>
        <fullName evidence="2 5">Alpha-galactosidase</fullName>
        <ecNumber evidence="2 5">3.2.1.22</ecNumber>
    </recommendedName>
</protein>
<dbReference type="InterPro" id="IPR013780">
    <property type="entry name" value="Glyco_hydro_b"/>
</dbReference>
<dbReference type="SUPFAM" id="SSF51445">
    <property type="entry name" value="(Trans)glycosidases"/>
    <property type="match status" value="1"/>
</dbReference>
<evidence type="ECO:0000256" key="2">
    <source>
        <dbReference type="ARBA" id="ARBA00012755"/>
    </source>
</evidence>
<sequence length="702" mass="77789">MPPTQPDQPGTVSEPSPNVWVLRTPGSAYVLSLGGEDVPLTAHWGAPVDDESAVALATVPLDPSRGSWESRLDGREEYPSDTGLRFTEPALALRFPDDSRTVRWMFTGSEVVEGHLRLRYRELTRPVRLTLHYRVCAHHDVVERWTALETDGPVEVVRADSAAWCLPPCEQPRLSTLHGRWGADSRLERTALPHGTVRLGSRRTTTSPMHNPWLAVDDGTATEAHGEVWTAALAWSGTWRIDVQRLPNGRVVANLGAGHEAPVARLSAGDTWETPKSCGLWSGGGFGAASRAWHDFTLSAVLPHADELRPVLYNSWEATGFMLDEANQMALAEQAAALGCELFVMDDGWFGRRVSDNAGLGDWLPNSARFPDGLGPLIARVHQLGMRFGIWVEPEMVNPDSDLYRAHPDWVYASPGYPRHELRNQLVLNLGMPEVAAWLHEWLDRLLSDNDIAFVKWDMNRPVTDPGPYGDRLWSVRHTVALYGILDRLRRDHPAVRFESCASGGGRVDLGILARTDQVWTSDNTDASDRLHIQEGFSQLYPARAMTAWVTDTPNFLTGNGLPLRFRFHVAMAGVLGVGGDLPQWTDEERALAVELIGQYRRVRPIVQHGRLYRLRSPRESTAPALAYLSETGDEAAVFQFLDGHRYGEPAPPARLPFLSAGTWEDADTGTRYPAGLLATHGLDAGLFRNHDSAVTHLRRLA</sequence>
<evidence type="ECO:0000259" key="6">
    <source>
        <dbReference type="Pfam" id="PF16875"/>
    </source>
</evidence>
<comment type="similarity">
    <text evidence="5">Belongs to the glycosyl hydrolase.</text>
</comment>
<comment type="caution">
    <text evidence="7">The sequence shown here is derived from an EMBL/GenBank/DDBJ whole genome shotgun (WGS) entry which is preliminary data.</text>
</comment>
<evidence type="ECO:0000313" key="8">
    <source>
        <dbReference type="Proteomes" id="UP001589608"/>
    </source>
</evidence>
<dbReference type="PIRSF" id="PIRSF005536">
    <property type="entry name" value="Agal"/>
    <property type="match status" value="1"/>
</dbReference>
<dbReference type="InterPro" id="IPR013785">
    <property type="entry name" value="Aldolase_TIM"/>
</dbReference>
<dbReference type="GO" id="GO:0004557">
    <property type="term" value="F:alpha-galactosidase activity"/>
    <property type="evidence" value="ECO:0007669"/>
    <property type="project" value="UniProtKB-EC"/>
</dbReference>
<proteinExistence type="inferred from homology"/>
<dbReference type="InterPro" id="IPR038417">
    <property type="entry name" value="Alpga-gal_N_sf"/>
</dbReference>
<accession>A0ABV5M1P8</accession>
<dbReference type="InterPro" id="IPR017853">
    <property type="entry name" value="GH"/>
</dbReference>
<evidence type="ECO:0000256" key="1">
    <source>
        <dbReference type="ARBA" id="ARBA00001255"/>
    </source>
</evidence>
<evidence type="ECO:0000256" key="5">
    <source>
        <dbReference type="PIRNR" id="PIRNR005536"/>
    </source>
</evidence>
<dbReference type="InterPro" id="IPR031704">
    <property type="entry name" value="Glyco_hydro_36_N"/>
</dbReference>
<dbReference type="CDD" id="cd14791">
    <property type="entry name" value="GH36"/>
    <property type="match status" value="1"/>
</dbReference>